<organism evidence="2 3">
    <name type="scientific">Nonomuraea terrae</name>
    <dbReference type="NCBI Taxonomy" id="2530383"/>
    <lineage>
        <taxon>Bacteria</taxon>
        <taxon>Bacillati</taxon>
        <taxon>Actinomycetota</taxon>
        <taxon>Actinomycetes</taxon>
        <taxon>Streptosporangiales</taxon>
        <taxon>Streptosporangiaceae</taxon>
        <taxon>Nonomuraea</taxon>
    </lineage>
</organism>
<dbReference type="GO" id="GO:0003677">
    <property type="term" value="F:DNA binding"/>
    <property type="evidence" value="ECO:0007669"/>
    <property type="project" value="UniProtKB-KW"/>
</dbReference>
<keyword evidence="3" id="KW-1185">Reference proteome</keyword>
<keyword evidence="2" id="KW-0238">DNA-binding</keyword>
<dbReference type="EMBL" id="SMKQ01000008">
    <property type="protein sequence ID" value="TDD54570.1"/>
    <property type="molecule type" value="Genomic_DNA"/>
</dbReference>
<evidence type="ECO:0000313" key="3">
    <source>
        <dbReference type="Proteomes" id="UP000295302"/>
    </source>
</evidence>
<gene>
    <name evidence="2" type="ORF">E1286_05100</name>
</gene>
<feature type="domain" description="Helix-turn-helix" evidence="1">
    <location>
        <begin position="10"/>
        <end position="53"/>
    </location>
</feature>
<dbReference type="Pfam" id="PF12728">
    <property type="entry name" value="HTH_17"/>
    <property type="match status" value="1"/>
</dbReference>
<dbReference type="AlphaFoldDB" id="A0A4R4ZA10"/>
<dbReference type="Proteomes" id="UP000295302">
    <property type="component" value="Unassembled WGS sequence"/>
</dbReference>
<comment type="caution">
    <text evidence="2">The sequence shown here is derived from an EMBL/GenBank/DDBJ whole genome shotgun (WGS) entry which is preliminary data.</text>
</comment>
<dbReference type="InterPro" id="IPR041657">
    <property type="entry name" value="HTH_17"/>
</dbReference>
<dbReference type="OrthoDB" id="3483399at2"/>
<dbReference type="SUPFAM" id="SSF46955">
    <property type="entry name" value="Putative DNA-binding domain"/>
    <property type="match status" value="1"/>
</dbReference>
<reference evidence="2 3" key="1">
    <citation type="submission" date="2019-03" db="EMBL/GenBank/DDBJ databases">
        <title>Draft genome sequences of novel Actinobacteria.</title>
        <authorList>
            <person name="Sahin N."/>
            <person name="Ay H."/>
            <person name="Saygin H."/>
        </authorList>
    </citation>
    <scope>NUCLEOTIDE SEQUENCE [LARGE SCALE GENOMIC DNA]</scope>
    <source>
        <strain evidence="2 3">CH32</strain>
    </source>
</reference>
<dbReference type="InterPro" id="IPR009061">
    <property type="entry name" value="DNA-bd_dom_put_sf"/>
</dbReference>
<dbReference type="RefSeq" id="WP_132609173.1">
    <property type="nucleotide sequence ID" value="NZ_SMKQ01000008.1"/>
</dbReference>
<dbReference type="Gene3D" id="1.10.1660.10">
    <property type="match status" value="1"/>
</dbReference>
<proteinExistence type="predicted"/>
<name>A0A4R4ZA10_9ACTN</name>
<protein>
    <submittedName>
        <fullName evidence="2">DNA-binding protein</fullName>
    </submittedName>
</protein>
<evidence type="ECO:0000313" key="2">
    <source>
        <dbReference type="EMBL" id="TDD54570.1"/>
    </source>
</evidence>
<accession>A0A4R4ZA10</accession>
<evidence type="ECO:0000259" key="1">
    <source>
        <dbReference type="Pfam" id="PF12728"/>
    </source>
</evidence>
<sequence length="71" mass="7948">MTGDILDDPLFTAEEAAEEVGVKVATIYVWVHRGHLTPAGTRGKHKLFRLGDVFAAESTRDRKRRKRPVAC</sequence>